<proteinExistence type="predicted"/>
<dbReference type="Proteomes" id="UP000070810">
    <property type="component" value="Unassembled WGS sequence"/>
</dbReference>
<dbReference type="OrthoDB" id="4981805at2"/>
<protein>
    <submittedName>
        <fullName evidence="1">Uncharacterized protein</fullName>
    </submittedName>
</protein>
<sequence length="141" mass="15411">MSTDNYTAEELMDLFKKHPSEIFPFAVTGDSAEFQDGAVFELSETLFFFDGGIDTGRVLVNTTDTSVKFTVISDNYFDGPGSTIEFSIVEEGEEFAVRKVADAEEAQTGLGYAGPAGAYVAWSLQAANFRNVINKYSAETR</sequence>
<keyword evidence="2" id="KW-1185">Reference proteome</keyword>
<gene>
    <name evidence="1" type="ORF">NS354_12605</name>
</gene>
<organism evidence="1 2">
    <name type="scientific">Leucobacter chromiiresistens</name>
    <dbReference type="NCBI Taxonomy" id="1079994"/>
    <lineage>
        <taxon>Bacteria</taxon>
        <taxon>Bacillati</taxon>
        <taxon>Actinomycetota</taxon>
        <taxon>Actinomycetes</taxon>
        <taxon>Micrococcales</taxon>
        <taxon>Microbacteriaceae</taxon>
        <taxon>Leucobacter</taxon>
    </lineage>
</organism>
<accession>A0A147EA46</accession>
<dbReference type="PATRIC" id="fig|1079994.3.peg.551"/>
<dbReference type="EMBL" id="LDRK01000136">
    <property type="protein sequence ID" value="KTR81285.1"/>
    <property type="molecule type" value="Genomic_DNA"/>
</dbReference>
<evidence type="ECO:0000313" key="2">
    <source>
        <dbReference type="Proteomes" id="UP000070810"/>
    </source>
</evidence>
<reference evidence="1 2" key="1">
    <citation type="journal article" date="2016" name="Front. Microbiol.">
        <title>Genomic Resource of Rice Seed Associated Bacteria.</title>
        <authorList>
            <person name="Midha S."/>
            <person name="Bansal K."/>
            <person name="Sharma S."/>
            <person name="Kumar N."/>
            <person name="Patil P.P."/>
            <person name="Chaudhry V."/>
            <person name="Patil P.B."/>
        </authorList>
    </citation>
    <scope>NUCLEOTIDE SEQUENCE [LARGE SCALE GENOMIC DNA]</scope>
    <source>
        <strain evidence="1 2">NS354</strain>
    </source>
</reference>
<evidence type="ECO:0000313" key="1">
    <source>
        <dbReference type="EMBL" id="KTR81285.1"/>
    </source>
</evidence>
<dbReference type="AlphaFoldDB" id="A0A147EA46"/>
<name>A0A147EA46_9MICO</name>
<dbReference type="RefSeq" id="WP_058594789.1">
    <property type="nucleotide sequence ID" value="NZ_LDRK01000136.1"/>
</dbReference>
<comment type="caution">
    <text evidence="1">The sequence shown here is derived from an EMBL/GenBank/DDBJ whole genome shotgun (WGS) entry which is preliminary data.</text>
</comment>